<proteinExistence type="predicted"/>
<sequence length="55" mass="5418">MAGSGFDEPATFSLTGAFALTDGVVHTTDTGSWGTGGVDDFVEGTSVTVYDAAGA</sequence>
<organism evidence="1 2">
    <name type="scientific">Streptomyces sp. 900116325</name>
    <dbReference type="NCBI Taxonomy" id="3154295"/>
    <lineage>
        <taxon>Bacteria</taxon>
        <taxon>Bacillati</taxon>
        <taxon>Actinomycetota</taxon>
        <taxon>Actinomycetes</taxon>
        <taxon>Kitasatosporales</taxon>
        <taxon>Streptomycetaceae</taxon>
        <taxon>Streptomyces</taxon>
    </lineage>
</organism>
<keyword evidence="2" id="KW-1185">Reference proteome</keyword>
<protein>
    <submittedName>
        <fullName evidence="1">Uncharacterized protein</fullName>
    </submittedName>
</protein>
<dbReference type="Proteomes" id="UP001550044">
    <property type="component" value="Unassembled WGS sequence"/>
</dbReference>
<gene>
    <name evidence="1" type="ORF">ABZV61_38875</name>
</gene>
<reference evidence="1 2" key="1">
    <citation type="submission" date="2024-06" db="EMBL/GenBank/DDBJ databases">
        <title>The Natural Products Discovery Center: Release of the First 8490 Sequenced Strains for Exploring Actinobacteria Biosynthetic Diversity.</title>
        <authorList>
            <person name="Kalkreuter E."/>
            <person name="Kautsar S.A."/>
            <person name="Yang D."/>
            <person name="Bader C.D."/>
            <person name="Teijaro C.N."/>
            <person name="Fluegel L."/>
            <person name="Davis C.M."/>
            <person name="Simpson J.R."/>
            <person name="Lauterbach L."/>
            <person name="Steele A.D."/>
            <person name="Gui C."/>
            <person name="Meng S."/>
            <person name="Li G."/>
            <person name="Viehrig K."/>
            <person name="Ye F."/>
            <person name="Su P."/>
            <person name="Kiefer A.F."/>
            <person name="Nichols A."/>
            <person name="Cepeda A.J."/>
            <person name="Yan W."/>
            <person name="Fan B."/>
            <person name="Jiang Y."/>
            <person name="Adhikari A."/>
            <person name="Zheng C.-J."/>
            <person name="Schuster L."/>
            <person name="Cowan T.M."/>
            <person name="Smanski M.J."/>
            <person name="Chevrette M.G."/>
            <person name="De Carvalho L.P.S."/>
            <person name="Shen B."/>
        </authorList>
    </citation>
    <scope>NUCLEOTIDE SEQUENCE [LARGE SCALE GENOMIC DNA]</scope>
    <source>
        <strain evidence="1 2">NPDC005137</strain>
    </source>
</reference>
<comment type="caution">
    <text evidence="1">The sequence shown here is derived from an EMBL/GenBank/DDBJ whole genome shotgun (WGS) entry which is preliminary data.</text>
</comment>
<dbReference type="RefSeq" id="WP_356672791.1">
    <property type="nucleotide sequence ID" value="NZ_JBEXEF010000086.1"/>
</dbReference>
<dbReference type="EMBL" id="JBEXIP010000063">
    <property type="protein sequence ID" value="MET8438571.1"/>
    <property type="molecule type" value="Genomic_DNA"/>
</dbReference>
<name>A0ABV2UM69_9ACTN</name>
<evidence type="ECO:0000313" key="2">
    <source>
        <dbReference type="Proteomes" id="UP001550044"/>
    </source>
</evidence>
<accession>A0ABV2UM69</accession>
<evidence type="ECO:0000313" key="1">
    <source>
        <dbReference type="EMBL" id="MET8438571.1"/>
    </source>
</evidence>